<evidence type="ECO:0000256" key="1">
    <source>
        <dbReference type="ARBA" id="ARBA00029464"/>
    </source>
</evidence>
<gene>
    <name evidence="3" type="ORF">KHLLAP_LOCUS14797</name>
</gene>
<dbReference type="InterPro" id="IPR029058">
    <property type="entry name" value="AB_hydrolase_fold"/>
</dbReference>
<dbReference type="Gene3D" id="3.40.50.1820">
    <property type="entry name" value="alpha/beta hydrolase"/>
    <property type="match status" value="1"/>
</dbReference>
<dbReference type="EMBL" id="CAUWAG010000020">
    <property type="protein sequence ID" value="CAJ2514329.1"/>
    <property type="molecule type" value="Genomic_DNA"/>
</dbReference>
<dbReference type="Pfam" id="PF12697">
    <property type="entry name" value="Abhydrolase_6"/>
    <property type="match status" value="1"/>
</dbReference>
<comment type="caution">
    <text evidence="3">The sequence shown here is derived from an EMBL/GenBank/DDBJ whole genome shotgun (WGS) entry which is preliminary data.</text>
</comment>
<dbReference type="SUPFAM" id="SSF53474">
    <property type="entry name" value="alpha/beta-Hydrolases"/>
    <property type="match status" value="1"/>
</dbReference>
<dbReference type="AlphaFoldDB" id="A0AAI8YR07"/>
<organism evidence="3 4">
    <name type="scientific">Anthostomella pinea</name>
    <dbReference type="NCBI Taxonomy" id="933095"/>
    <lineage>
        <taxon>Eukaryota</taxon>
        <taxon>Fungi</taxon>
        <taxon>Dikarya</taxon>
        <taxon>Ascomycota</taxon>
        <taxon>Pezizomycotina</taxon>
        <taxon>Sordariomycetes</taxon>
        <taxon>Xylariomycetidae</taxon>
        <taxon>Xylariales</taxon>
        <taxon>Xylariaceae</taxon>
        <taxon>Anthostomella</taxon>
    </lineage>
</organism>
<dbReference type="InterPro" id="IPR051411">
    <property type="entry name" value="Polyketide_trans_af380"/>
</dbReference>
<proteinExistence type="inferred from homology"/>
<dbReference type="Proteomes" id="UP001295740">
    <property type="component" value="Unassembled WGS sequence"/>
</dbReference>
<sequence length="329" mass="35458">MALLAGHRLVECKLIDGTIISAWLYEAAGPAPAIIMSHGFNCVKEMALPEVAEGFHALGYNVFFYDARSVGSSGGSPRNLIDPLQMAEDLSGENPSREQDGCPECKGRELTLSLTADIYTYVSRLPSVDASRIILWGLSVGAVITACSAAVDHRPRAVVMICPLFSFIQPQKRHGAFAQVIQDRVSQMRGNKPHEIAPFTPRGDNPIGMAGAGGAGGRESYAFMRLAKERGAVGFRDRIALQTYYKLAFFRPADYVDMISAPVLMVVPELDLMSDPEEQMAAFKRIEAPGSKLHFASGKGHLNVATGQGGVELVKLTNDFIQGVLEGTG</sequence>
<accession>A0AAI8YR07</accession>
<evidence type="ECO:0000313" key="3">
    <source>
        <dbReference type="EMBL" id="CAJ2514329.1"/>
    </source>
</evidence>
<feature type="domain" description="AB hydrolase-1" evidence="2">
    <location>
        <begin position="35"/>
        <end position="302"/>
    </location>
</feature>
<dbReference type="InterPro" id="IPR000073">
    <property type="entry name" value="AB_hydrolase_1"/>
</dbReference>
<evidence type="ECO:0000313" key="4">
    <source>
        <dbReference type="Proteomes" id="UP001295740"/>
    </source>
</evidence>
<dbReference type="PANTHER" id="PTHR47751:SF2">
    <property type="entry name" value="DLTD N-TERMINAL DOMAIN PROTEIN (AFU_ORTHOLOGUE AFUA_8G00380)-RELATED"/>
    <property type="match status" value="1"/>
</dbReference>
<keyword evidence="4" id="KW-1185">Reference proteome</keyword>
<dbReference type="PANTHER" id="PTHR47751">
    <property type="entry name" value="SUPERFAMILY HYDROLASE, PUTATIVE (AFU_ORTHOLOGUE AFUA_2G16580)-RELATED"/>
    <property type="match status" value="1"/>
</dbReference>
<comment type="similarity">
    <text evidence="1">Belongs to the polyketide transferase af380 family.</text>
</comment>
<evidence type="ECO:0000259" key="2">
    <source>
        <dbReference type="Pfam" id="PF12697"/>
    </source>
</evidence>
<name>A0AAI8YR07_9PEZI</name>
<protein>
    <submittedName>
        <fullName evidence="3">Uu.00g024480.m01.CDS01</fullName>
    </submittedName>
</protein>
<reference evidence="3" key="1">
    <citation type="submission" date="2023-10" db="EMBL/GenBank/DDBJ databases">
        <authorList>
            <person name="Hackl T."/>
        </authorList>
    </citation>
    <scope>NUCLEOTIDE SEQUENCE</scope>
</reference>